<dbReference type="GO" id="GO:0016740">
    <property type="term" value="F:transferase activity"/>
    <property type="evidence" value="ECO:0007669"/>
    <property type="project" value="UniProtKB-UniRule"/>
</dbReference>
<dbReference type="SUPFAM" id="SSF143631">
    <property type="entry name" value="ApbE-like"/>
    <property type="match status" value="1"/>
</dbReference>
<name>A0A411PMJ7_9GAMM</name>
<evidence type="ECO:0000256" key="4">
    <source>
        <dbReference type="ARBA" id="ARBA00022630"/>
    </source>
</evidence>
<reference evidence="14 15" key="1">
    <citation type="submission" date="2019-02" db="EMBL/GenBank/DDBJ databases">
        <title>Shewanella sp. D4-2 isolated from Dokdo Island.</title>
        <authorList>
            <person name="Baek K."/>
        </authorList>
    </citation>
    <scope>NUCLEOTIDE SEQUENCE [LARGE SCALE GENOMIC DNA]</scope>
    <source>
        <strain evidence="14 15">D4-2</strain>
    </source>
</reference>
<evidence type="ECO:0000313" key="14">
    <source>
        <dbReference type="EMBL" id="QBF84736.1"/>
    </source>
</evidence>
<dbReference type="InterPro" id="IPR003374">
    <property type="entry name" value="ApbE-like_sf"/>
</dbReference>
<gene>
    <name evidence="14" type="ORF">EXU30_00505</name>
</gene>
<comment type="cofactor">
    <cofactor evidence="12">
        <name>Mg(2+)</name>
        <dbReference type="ChEBI" id="CHEBI:18420"/>
    </cofactor>
    <cofactor evidence="12">
        <name>Mn(2+)</name>
        <dbReference type="ChEBI" id="CHEBI:29035"/>
    </cofactor>
    <text evidence="12">Magnesium. Can also use manganese.</text>
</comment>
<comment type="similarity">
    <text evidence="1 11">Belongs to the ApbE family.</text>
</comment>
<dbReference type="PIRSF" id="PIRSF006268">
    <property type="entry name" value="ApbE"/>
    <property type="match status" value="1"/>
</dbReference>
<keyword evidence="6 11" id="KW-0479">Metal-binding</keyword>
<protein>
    <recommendedName>
        <fullName evidence="3 11">FAD:protein FMN transferase</fullName>
        <ecNumber evidence="2 11">2.7.1.180</ecNumber>
    </recommendedName>
    <alternativeName>
        <fullName evidence="9 11">Flavin transferase</fullName>
    </alternativeName>
</protein>
<dbReference type="AlphaFoldDB" id="A0A411PMJ7"/>
<organism evidence="14 15">
    <name type="scientific">Shewanella maritima</name>
    <dbReference type="NCBI Taxonomy" id="2520507"/>
    <lineage>
        <taxon>Bacteria</taxon>
        <taxon>Pseudomonadati</taxon>
        <taxon>Pseudomonadota</taxon>
        <taxon>Gammaproteobacteria</taxon>
        <taxon>Alteromonadales</taxon>
        <taxon>Shewanellaceae</taxon>
        <taxon>Shewanella</taxon>
    </lineage>
</organism>
<evidence type="ECO:0000313" key="15">
    <source>
        <dbReference type="Proteomes" id="UP000291106"/>
    </source>
</evidence>
<comment type="catalytic activity">
    <reaction evidence="10 11">
        <text>L-threonyl-[protein] + FAD = FMN-L-threonyl-[protein] + AMP + H(+)</text>
        <dbReference type="Rhea" id="RHEA:36847"/>
        <dbReference type="Rhea" id="RHEA-COMP:11060"/>
        <dbReference type="Rhea" id="RHEA-COMP:11061"/>
        <dbReference type="ChEBI" id="CHEBI:15378"/>
        <dbReference type="ChEBI" id="CHEBI:30013"/>
        <dbReference type="ChEBI" id="CHEBI:57692"/>
        <dbReference type="ChEBI" id="CHEBI:74257"/>
        <dbReference type="ChEBI" id="CHEBI:456215"/>
        <dbReference type="EC" id="2.7.1.180"/>
    </reaction>
</comment>
<feature type="coiled-coil region" evidence="13">
    <location>
        <begin position="32"/>
        <end position="59"/>
    </location>
</feature>
<keyword evidence="7 11" id="KW-0274">FAD</keyword>
<dbReference type="KEGG" id="smai:EXU30_00505"/>
<evidence type="ECO:0000256" key="10">
    <source>
        <dbReference type="ARBA" id="ARBA00048540"/>
    </source>
</evidence>
<keyword evidence="8 11" id="KW-0460">Magnesium</keyword>
<keyword evidence="13" id="KW-0175">Coiled coil</keyword>
<feature type="binding site" evidence="12">
    <location>
        <position position="278"/>
    </location>
    <ligand>
        <name>Mg(2+)</name>
        <dbReference type="ChEBI" id="CHEBI:18420"/>
    </ligand>
</feature>
<dbReference type="GO" id="GO:0046872">
    <property type="term" value="F:metal ion binding"/>
    <property type="evidence" value="ECO:0007669"/>
    <property type="project" value="UniProtKB-UniRule"/>
</dbReference>
<dbReference type="Pfam" id="PF02424">
    <property type="entry name" value="ApbE"/>
    <property type="match status" value="1"/>
</dbReference>
<proteinExistence type="inferred from homology"/>
<dbReference type="Proteomes" id="UP000291106">
    <property type="component" value="Chromosome"/>
</dbReference>
<evidence type="ECO:0000256" key="9">
    <source>
        <dbReference type="ARBA" id="ARBA00031306"/>
    </source>
</evidence>
<evidence type="ECO:0000256" key="3">
    <source>
        <dbReference type="ARBA" id="ARBA00016337"/>
    </source>
</evidence>
<evidence type="ECO:0000256" key="7">
    <source>
        <dbReference type="ARBA" id="ARBA00022827"/>
    </source>
</evidence>
<dbReference type="InterPro" id="IPR024932">
    <property type="entry name" value="ApbE"/>
</dbReference>
<evidence type="ECO:0000256" key="1">
    <source>
        <dbReference type="ARBA" id="ARBA00008282"/>
    </source>
</evidence>
<feature type="binding site" evidence="12">
    <location>
        <position position="167"/>
    </location>
    <ligand>
        <name>Mg(2+)</name>
        <dbReference type="ChEBI" id="CHEBI:18420"/>
    </ligand>
</feature>
<dbReference type="OrthoDB" id="9778595at2"/>
<evidence type="ECO:0000256" key="11">
    <source>
        <dbReference type="PIRNR" id="PIRNR006268"/>
    </source>
</evidence>
<evidence type="ECO:0000256" key="5">
    <source>
        <dbReference type="ARBA" id="ARBA00022679"/>
    </source>
</evidence>
<evidence type="ECO:0000256" key="8">
    <source>
        <dbReference type="ARBA" id="ARBA00022842"/>
    </source>
</evidence>
<dbReference type="Gene3D" id="3.10.520.10">
    <property type="entry name" value="ApbE-like domains"/>
    <property type="match status" value="1"/>
</dbReference>
<dbReference type="EC" id="2.7.1.180" evidence="2 11"/>
<dbReference type="EMBL" id="CP036200">
    <property type="protein sequence ID" value="QBF84736.1"/>
    <property type="molecule type" value="Genomic_DNA"/>
</dbReference>
<keyword evidence="15" id="KW-1185">Reference proteome</keyword>
<sequence length="322" mass="35872">MPLMLLCTNVQAKWYQHSFDVMGTRAHVEFYLDSEKLKLEEEEQTSKQLIAEVKAELNRIEQSMSPYIASSELSMVNQKAAQKTVKVSEELFKLLKQAQQIANLTQGAFDITYASVGYHYDYRAKQKPNENTIQTSLDAINYRAVKLDDNSTTVTFSHPKTKIDLGGIAKGHAIKQAINLLKDAGVEHALVSAGGDTLLLGDRVGRPWLIGIKHPRAEDKTAVRLPLENEAISTSGDYERYFIEDGQRYHHIINPQTGDSARKVVSVSVIGPDATYTDALSTAVFVLGLQDGMNLVNRLKDFEAVIIDNQQTMHFSTGLQTN</sequence>
<evidence type="ECO:0000256" key="12">
    <source>
        <dbReference type="PIRSR" id="PIRSR006268-2"/>
    </source>
</evidence>
<dbReference type="PANTHER" id="PTHR30040">
    <property type="entry name" value="THIAMINE BIOSYNTHESIS LIPOPROTEIN APBE"/>
    <property type="match status" value="1"/>
</dbReference>
<evidence type="ECO:0000256" key="2">
    <source>
        <dbReference type="ARBA" id="ARBA00011955"/>
    </source>
</evidence>
<evidence type="ECO:0000256" key="6">
    <source>
        <dbReference type="ARBA" id="ARBA00022723"/>
    </source>
</evidence>
<feature type="binding site" evidence="12">
    <location>
        <position position="282"/>
    </location>
    <ligand>
        <name>Mg(2+)</name>
        <dbReference type="ChEBI" id="CHEBI:18420"/>
    </ligand>
</feature>
<keyword evidence="4 11" id="KW-0285">Flavoprotein</keyword>
<keyword evidence="5 11" id="KW-0808">Transferase</keyword>
<accession>A0A411PMJ7</accession>
<dbReference type="PANTHER" id="PTHR30040:SF2">
    <property type="entry name" value="FAD:PROTEIN FMN TRANSFERASE"/>
    <property type="match status" value="1"/>
</dbReference>
<evidence type="ECO:0000256" key="13">
    <source>
        <dbReference type="SAM" id="Coils"/>
    </source>
</evidence>